<dbReference type="RefSeq" id="XP_040631478.1">
    <property type="nucleotide sequence ID" value="XM_040769734.1"/>
</dbReference>
<dbReference type="SUPFAM" id="SSF57903">
    <property type="entry name" value="FYVE/PHD zinc finger"/>
    <property type="match status" value="1"/>
</dbReference>
<dbReference type="OrthoDB" id="10259622at2759"/>
<dbReference type="PROSITE" id="PS51038">
    <property type="entry name" value="BAH"/>
    <property type="match status" value="1"/>
</dbReference>
<dbReference type="InterPro" id="IPR001025">
    <property type="entry name" value="BAH_dom"/>
</dbReference>
<dbReference type="HOGENOM" id="CLU_1255948_0_0_1"/>
<accession>M5G779</accession>
<evidence type="ECO:0000313" key="3">
    <source>
        <dbReference type="Proteomes" id="UP000030653"/>
    </source>
</evidence>
<reference evidence="2 3" key="1">
    <citation type="journal article" date="2012" name="Science">
        <title>The Paleozoic origin of enzymatic lignin decomposition reconstructed from 31 fungal genomes.</title>
        <authorList>
            <person name="Floudas D."/>
            <person name="Binder M."/>
            <person name="Riley R."/>
            <person name="Barry K."/>
            <person name="Blanchette R.A."/>
            <person name="Henrissat B."/>
            <person name="Martinez A.T."/>
            <person name="Otillar R."/>
            <person name="Spatafora J.W."/>
            <person name="Yadav J.S."/>
            <person name="Aerts A."/>
            <person name="Benoit I."/>
            <person name="Boyd A."/>
            <person name="Carlson A."/>
            <person name="Copeland A."/>
            <person name="Coutinho P.M."/>
            <person name="de Vries R.P."/>
            <person name="Ferreira P."/>
            <person name="Findley K."/>
            <person name="Foster B."/>
            <person name="Gaskell J."/>
            <person name="Glotzer D."/>
            <person name="Gorecki P."/>
            <person name="Heitman J."/>
            <person name="Hesse C."/>
            <person name="Hori C."/>
            <person name="Igarashi K."/>
            <person name="Jurgens J.A."/>
            <person name="Kallen N."/>
            <person name="Kersten P."/>
            <person name="Kohler A."/>
            <person name="Kuees U."/>
            <person name="Kumar T.K.A."/>
            <person name="Kuo A."/>
            <person name="LaButti K."/>
            <person name="Larrondo L.F."/>
            <person name="Lindquist E."/>
            <person name="Ling A."/>
            <person name="Lombard V."/>
            <person name="Lucas S."/>
            <person name="Lundell T."/>
            <person name="Martin R."/>
            <person name="McLaughlin D.J."/>
            <person name="Morgenstern I."/>
            <person name="Morin E."/>
            <person name="Murat C."/>
            <person name="Nagy L.G."/>
            <person name="Nolan M."/>
            <person name="Ohm R.A."/>
            <person name="Patyshakuliyeva A."/>
            <person name="Rokas A."/>
            <person name="Ruiz-Duenas F.J."/>
            <person name="Sabat G."/>
            <person name="Salamov A."/>
            <person name="Samejima M."/>
            <person name="Schmutz J."/>
            <person name="Slot J.C."/>
            <person name="St John F."/>
            <person name="Stenlid J."/>
            <person name="Sun H."/>
            <person name="Sun S."/>
            <person name="Syed K."/>
            <person name="Tsang A."/>
            <person name="Wiebenga A."/>
            <person name="Young D."/>
            <person name="Pisabarro A."/>
            <person name="Eastwood D.C."/>
            <person name="Martin F."/>
            <person name="Cullen D."/>
            <person name="Grigoriev I.V."/>
            <person name="Hibbett D.S."/>
        </authorList>
    </citation>
    <scope>NUCLEOTIDE SEQUENCE [LARGE SCALE GENOMIC DNA]</scope>
    <source>
        <strain evidence="2 3">DJM-731 SS1</strain>
    </source>
</reference>
<dbReference type="InterPro" id="IPR013083">
    <property type="entry name" value="Znf_RING/FYVE/PHD"/>
</dbReference>
<proteinExistence type="predicted"/>
<organism evidence="2 3">
    <name type="scientific">Dacryopinax primogenitus (strain DJM 731)</name>
    <name type="common">Brown rot fungus</name>
    <dbReference type="NCBI Taxonomy" id="1858805"/>
    <lineage>
        <taxon>Eukaryota</taxon>
        <taxon>Fungi</taxon>
        <taxon>Dikarya</taxon>
        <taxon>Basidiomycota</taxon>
        <taxon>Agaricomycotina</taxon>
        <taxon>Dacrymycetes</taxon>
        <taxon>Dacrymycetales</taxon>
        <taxon>Dacrymycetaceae</taxon>
        <taxon>Dacryopinax</taxon>
    </lineage>
</organism>
<dbReference type="CDD" id="cd15489">
    <property type="entry name" value="PHD_SF"/>
    <property type="match status" value="1"/>
</dbReference>
<dbReference type="GO" id="GO:0003682">
    <property type="term" value="F:chromatin binding"/>
    <property type="evidence" value="ECO:0007669"/>
    <property type="project" value="InterPro"/>
</dbReference>
<protein>
    <recommendedName>
        <fullName evidence="1">BAH domain-containing protein</fullName>
    </recommendedName>
</protein>
<dbReference type="InterPro" id="IPR011011">
    <property type="entry name" value="Znf_FYVE_PHD"/>
</dbReference>
<evidence type="ECO:0000313" key="2">
    <source>
        <dbReference type="EMBL" id="EJU04584.1"/>
    </source>
</evidence>
<dbReference type="GeneID" id="63684796"/>
<evidence type="ECO:0000259" key="1">
    <source>
        <dbReference type="PROSITE" id="PS51038"/>
    </source>
</evidence>
<dbReference type="AlphaFoldDB" id="M5G779"/>
<dbReference type="EMBL" id="JH795857">
    <property type="protein sequence ID" value="EJU04584.1"/>
    <property type="molecule type" value="Genomic_DNA"/>
</dbReference>
<feature type="domain" description="BAH" evidence="1">
    <location>
        <begin position="18"/>
        <end position="166"/>
    </location>
</feature>
<dbReference type="Gene3D" id="3.30.40.10">
    <property type="entry name" value="Zinc/RING finger domain, C3HC4 (zinc finger)"/>
    <property type="match status" value="1"/>
</dbReference>
<sequence length="220" mass="25681">MDSVEKIDWETRGTGEVTTYEVGEDVVVVPLSKAIGKRSRHDLTEVELWRGRILEIRIPKPKSGSSNEKKQPKYAWVVLAWYYSPLTYNTMGAPQDLKGYRKNDFGTYELIYAPTHTDPVHIETLNGKEEIYQYGEGDHDADEIPTDAFYTRSEFHTDVNKWVEGPPPRECVCKQTYKLYEDEVMYYCPRSACRTWYHQSCLDKGNYRMRVPDISKLEDE</sequence>
<gene>
    <name evidence="2" type="ORF">DACRYDRAFT_113979</name>
</gene>
<name>M5G779_DACPD</name>
<keyword evidence="3" id="KW-1185">Reference proteome</keyword>
<dbReference type="Proteomes" id="UP000030653">
    <property type="component" value="Unassembled WGS sequence"/>
</dbReference>